<feature type="transmembrane region" description="Helical" evidence="1">
    <location>
        <begin position="38"/>
        <end position="58"/>
    </location>
</feature>
<dbReference type="eggNOG" id="ENOG5032ZPW">
    <property type="taxonomic scope" value="Bacteria"/>
</dbReference>
<dbReference type="Proteomes" id="UP000003157">
    <property type="component" value="Unassembled WGS sequence"/>
</dbReference>
<organism evidence="3 4">
    <name type="scientific">Coprobacillus cateniformis</name>
    <dbReference type="NCBI Taxonomy" id="100884"/>
    <lineage>
        <taxon>Bacteria</taxon>
        <taxon>Bacillati</taxon>
        <taxon>Bacillota</taxon>
        <taxon>Erysipelotrichia</taxon>
        <taxon>Erysipelotrichales</taxon>
        <taxon>Coprobacillaceae</taxon>
        <taxon>Coprobacillus</taxon>
    </lineage>
</organism>
<dbReference type="OrthoDB" id="1641803at2"/>
<keyword evidence="1" id="KW-0472">Membrane</keyword>
<dbReference type="Pfam" id="PF13240">
    <property type="entry name" value="Zn_Ribbon_1"/>
    <property type="match status" value="1"/>
</dbReference>
<evidence type="ECO:0000313" key="4">
    <source>
        <dbReference type="Proteomes" id="UP000003157"/>
    </source>
</evidence>
<dbReference type="RefSeq" id="WP_008790109.1">
    <property type="nucleotide sequence ID" value="NZ_AKCB01000001.1"/>
</dbReference>
<accession>E7GE29</accession>
<evidence type="ECO:0000259" key="2">
    <source>
        <dbReference type="Pfam" id="PF13240"/>
    </source>
</evidence>
<feature type="domain" description="Zinc-ribbon" evidence="2">
    <location>
        <begin position="3"/>
        <end position="22"/>
    </location>
</feature>
<proteinExistence type="predicted"/>
<protein>
    <recommendedName>
        <fullName evidence="2">Zinc-ribbon domain-containing protein</fullName>
    </recommendedName>
</protein>
<name>E7GE29_9FIRM</name>
<reference evidence="3 4" key="1">
    <citation type="submission" date="2010-12" db="EMBL/GenBank/DDBJ databases">
        <title>The Genome Sequence of Coprobacillus sp. strain 29_1.</title>
        <authorList>
            <consortium name="The Broad Institute Genome Sequencing Platform"/>
            <person name="Earl A."/>
            <person name="Ward D."/>
            <person name="Feldgarden M."/>
            <person name="Gevers D."/>
            <person name="Daigneault M."/>
            <person name="Sibley C.D."/>
            <person name="White A."/>
            <person name="Strauss J."/>
            <person name="Allen-Vercoe E."/>
            <person name="Young S.K."/>
            <person name="Zeng Q."/>
            <person name="Gargeya S."/>
            <person name="Fitzgerald M."/>
            <person name="Haas B."/>
            <person name="Abouelleil A."/>
            <person name="Alvarado L."/>
            <person name="Arachchi H.M."/>
            <person name="Berlin A."/>
            <person name="Brown A."/>
            <person name="Chapman S.B."/>
            <person name="Chen Z."/>
            <person name="Dunbar C."/>
            <person name="Freedman E."/>
            <person name="Gearin G."/>
            <person name="Gellesch M."/>
            <person name="Goldberg J."/>
            <person name="Griggs A."/>
            <person name="Gujja S."/>
            <person name="Heilman E."/>
            <person name="Heiman D."/>
            <person name="Howarth C."/>
            <person name="Larson L."/>
            <person name="Lui A."/>
            <person name="MacDonald P.J.P."/>
            <person name="Mehta T."/>
            <person name="Montmayeur A."/>
            <person name="Murphy C."/>
            <person name="Neiman D."/>
            <person name="Pearson M."/>
            <person name="Priest M."/>
            <person name="Roberts A."/>
            <person name="Saif S."/>
            <person name="Shea T."/>
            <person name="Shenoy N."/>
            <person name="Sisk P."/>
            <person name="Stolte C."/>
            <person name="Sykes S."/>
            <person name="White J."/>
            <person name="Yandava C."/>
            <person name="Nusbaum C."/>
            <person name="Birren B."/>
        </authorList>
    </citation>
    <scope>NUCLEOTIDE SEQUENCE [LARGE SCALE GENOMIC DNA]</scope>
    <source>
        <strain evidence="3 4">29_1</strain>
    </source>
</reference>
<keyword evidence="1" id="KW-0812">Transmembrane</keyword>
<sequence>MKKCPRCGHEVNNNEKYCPHCGLDLQERYRAIKPKNKAMTYLLYVIIFFSFITIPLFYSRLLNAIDNDVTQLNEEKIELPKIEDTQPTSILAVYDTLADFQKQFTNVNTIVDAISQYEASLTQRGDYTFDKTYHLVILNNYDIYYTLTYTTQINENLSVTIQRQYDRSHTYNTEEITFKHTGATTFNELFLNEEELKIVKTFTGEQKITDELIADFSKRQDEFDTKKKTLGHYGLGNYNGRSSFVAHRQGESYYSELVYNHEVKDYIH</sequence>
<dbReference type="GeneID" id="78230337"/>
<keyword evidence="4" id="KW-1185">Reference proteome</keyword>
<dbReference type="HOGENOM" id="CLU_965424_0_0_9"/>
<comment type="caution">
    <text evidence="3">The sequence shown here is derived from an EMBL/GenBank/DDBJ whole genome shotgun (WGS) entry which is preliminary data.</text>
</comment>
<dbReference type="EMBL" id="ADKX01000043">
    <property type="protein sequence ID" value="EFW03832.1"/>
    <property type="molecule type" value="Genomic_DNA"/>
</dbReference>
<gene>
    <name evidence="3" type="ORF">HMPREF9488_03022</name>
</gene>
<dbReference type="InterPro" id="IPR026870">
    <property type="entry name" value="Zinc_ribbon_dom"/>
</dbReference>
<dbReference type="AlphaFoldDB" id="E7GE29"/>
<keyword evidence="1" id="KW-1133">Transmembrane helix</keyword>
<evidence type="ECO:0000256" key="1">
    <source>
        <dbReference type="SAM" id="Phobius"/>
    </source>
</evidence>
<dbReference type="STRING" id="100884.GCA_000269565_02524"/>
<evidence type="ECO:0000313" key="3">
    <source>
        <dbReference type="EMBL" id="EFW03832.1"/>
    </source>
</evidence>